<dbReference type="Proteomes" id="UP000006038">
    <property type="component" value="Chromosome 1"/>
</dbReference>
<dbReference type="EnsemblPlants" id="OB01G15300.1">
    <property type="protein sequence ID" value="OB01G15300.1"/>
    <property type="gene ID" value="OB01G15300"/>
</dbReference>
<organism evidence="2">
    <name type="scientific">Oryza brachyantha</name>
    <name type="common">malo sina</name>
    <dbReference type="NCBI Taxonomy" id="4533"/>
    <lineage>
        <taxon>Eukaryota</taxon>
        <taxon>Viridiplantae</taxon>
        <taxon>Streptophyta</taxon>
        <taxon>Embryophyta</taxon>
        <taxon>Tracheophyta</taxon>
        <taxon>Spermatophyta</taxon>
        <taxon>Magnoliopsida</taxon>
        <taxon>Liliopsida</taxon>
        <taxon>Poales</taxon>
        <taxon>Poaceae</taxon>
        <taxon>BOP clade</taxon>
        <taxon>Oryzoideae</taxon>
        <taxon>Oryzeae</taxon>
        <taxon>Oryzinae</taxon>
        <taxon>Oryza</taxon>
    </lineage>
</organism>
<sequence>MVVQKKQRKPGEVSWPKVVLKKWLNLRSKDSEFNADEEDDDDGSDVDEQGTYCSS</sequence>
<evidence type="ECO:0000313" key="2">
    <source>
        <dbReference type="EnsemblPlants" id="OB01G15300.1"/>
    </source>
</evidence>
<dbReference type="Gramene" id="OB01G15300.1">
    <property type="protein sequence ID" value="OB01G15300.1"/>
    <property type="gene ID" value="OB01G15300"/>
</dbReference>
<dbReference type="AlphaFoldDB" id="J3KX24"/>
<proteinExistence type="predicted"/>
<feature type="compositionally biased region" description="Acidic residues" evidence="1">
    <location>
        <begin position="33"/>
        <end position="48"/>
    </location>
</feature>
<keyword evidence="3" id="KW-1185">Reference proteome</keyword>
<reference evidence="2" key="1">
    <citation type="journal article" date="2013" name="Nat. Commun.">
        <title>Whole-genome sequencing of Oryza brachyantha reveals mechanisms underlying Oryza genome evolution.</title>
        <authorList>
            <person name="Chen J."/>
            <person name="Huang Q."/>
            <person name="Gao D."/>
            <person name="Wang J."/>
            <person name="Lang Y."/>
            <person name="Liu T."/>
            <person name="Li B."/>
            <person name="Bai Z."/>
            <person name="Luis Goicoechea J."/>
            <person name="Liang C."/>
            <person name="Chen C."/>
            <person name="Zhang W."/>
            <person name="Sun S."/>
            <person name="Liao Y."/>
            <person name="Zhang X."/>
            <person name="Yang L."/>
            <person name="Song C."/>
            <person name="Wang M."/>
            <person name="Shi J."/>
            <person name="Liu G."/>
            <person name="Liu J."/>
            <person name="Zhou H."/>
            <person name="Zhou W."/>
            <person name="Yu Q."/>
            <person name="An N."/>
            <person name="Chen Y."/>
            <person name="Cai Q."/>
            <person name="Wang B."/>
            <person name="Liu B."/>
            <person name="Min J."/>
            <person name="Huang Y."/>
            <person name="Wu H."/>
            <person name="Li Z."/>
            <person name="Zhang Y."/>
            <person name="Yin Y."/>
            <person name="Song W."/>
            <person name="Jiang J."/>
            <person name="Jackson S.A."/>
            <person name="Wing R.A."/>
            <person name="Wang J."/>
            <person name="Chen M."/>
        </authorList>
    </citation>
    <scope>NUCLEOTIDE SEQUENCE [LARGE SCALE GENOMIC DNA]</scope>
    <source>
        <strain evidence="2">cv. IRGC 101232</strain>
    </source>
</reference>
<evidence type="ECO:0000313" key="3">
    <source>
        <dbReference type="Proteomes" id="UP000006038"/>
    </source>
</evidence>
<protein>
    <submittedName>
        <fullName evidence="2">Uncharacterized protein</fullName>
    </submittedName>
</protein>
<accession>J3KX24</accession>
<dbReference type="HOGENOM" id="CLU_3035551_0_0_1"/>
<feature type="region of interest" description="Disordered" evidence="1">
    <location>
        <begin position="31"/>
        <end position="55"/>
    </location>
</feature>
<name>J3KX24_ORYBR</name>
<evidence type="ECO:0000256" key="1">
    <source>
        <dbReference type="SAM" id="MobiDB-lite"/>
    </source>
</evidence>
<reference evidence="2" key="2">
    <citation type="submission" date="2013-04" db="UniProtKB">
        <authorList>
            <consortium name="EnsemblPlants"/>
        </authorList>
    </citation>
    <scope>IDENTIFICATION</scope>
</reference>